<feature type="transmembrane region" description="Helical" evidence="6">
    <location>
        <begin position="90"/>
        <end position="114"/>
    </location>
</feature>
<feature type="transmembrane region" description="Helical" evidence="6">
    <location>
        <begin position="134"/>
        <end position="155"/>
    </location>
</feature>
<evidence type="ECO:0000313" key="8">
    <source>
        <dbReference type="Proteomes" id="UP000228503"/>
    </source>
</evidence>
<reference evidence="8" key="1">
    <citation type="submission" date="2017-09" db="EMBL/GenBank/DDBJ databases">
        <title>Depth-based differentiation of microbial function through sediment-hosted aquifers and enrichment of novel symbionts in the deep terrestrial subsurface.</title>
        <authorList>
            <person name="Probst A.J."/>
            <person name="Ladd B."/>
            <person name="Jarett J.K."/>
            <person name="Geller-Mcgrath D.E."/>
            <person name="Sieber C.M.K."/>
            <person name="Emerson J.B."/>
            <person name="Anantharaman K."/>
            <person name="Thomas B.C."/>
            <person name="Malmstrom R."/>
            <person name="Stieglmeier M."/>
            <person name="Klingl A."/>
            <person name="Woyke T."/>
            <person name="Ryan C.M."/>
            <person name="Banfield J.F."/>
        </authorList>
    </citation>
    <scope>NUCLEOTIDE SEQUENCE [LARGE SCALE GENOMIC DNA]</scope>
</reference>
<dbReference type="Proteomes" id="UP000228503">
    <property type="component" value="Unassembled WGS sequence"/>
</dbReference>
<evidence type="ECO:0000313" key="7">
    <source>
        <dbReference type="EMBL" id="PIZ63479.1"/>
    </source>
</evidence>
<feature type="transmembrane region" description="Helical" evidence="6">
    <location>
        <begin position="51"/>
        <end position="69"/>
    </location>
</feature>
<feature type="transmembrane region" description="Helical" evidence="6">
    <location>
        <begin position="12"/>
        <end position="31"/>
    </location>
</feature>
<dbReference type="GO" id="GO:0005886">
    <property type="term" value="C:plasma membrane"/>
    <property type="evidence" value="ECO:0007669"/>
    <property type="project" value="UniProtKB-SubCell"/>
</dbReference>
<name>A0A2M7U083_9BACT</name>
<dbReference type="GO" id="GO:0140359">
    <property type="term" value="F:ABC-type transporter activity"/>
    <property type="evidence" value="ECO:0007669"/>
    <property type="project" value="InterPro"/>
</dbReference>
<keyword evidence="5 6" id="KW-0472">Membrane</keyword>
<feature type="transmembrane region" description="Helical" evidence="6">
    <location>
        <begin position="216"/>
        <end position="234"/>
    </location>
</feature>
<keyword evidence="3 6" id="KW-0812">Transmembrane</keyword>
<dbReference type="Pfam" id="PF12679">
    <property type="entry name" value="ABC2_membrane_2"/>
    <property type="match status" value="1"/>
</dbReference>
<feature type="transmembrane region" description="Helical" evidence="6">
    <location>
        <begin position="162"/>
        <end position="186"/>
    </location>
</feature>
<keyword evidence="2" id="KW-1003">Cell membrane</keyword>
<evidence type="ECO:0000256" key="6">
    <source>
        <dbReference type="SAM" id="Phobius"/>
    </source>
</evidence>
<evidence type="ECO:0000256" key="2">
    <source>
        <dbReference type="ARBA" id="ARBA00022475"/>
    </source>
</evidence>
<sequence>MKALFKKEIQFYLNNPLGYITLVLFGVFANFMFVKDIFVYGSASMRPFFEILPWLFMIFIPAISMRLFAEERRTNTLELLLSLPISEMQIVIAKFLATLTMTALGLVLTLGLPISMYALTQQAGARIYLPEVFVGYFGQLLLASGFIAISLFYSVKTKNQIVAFLGSVITLFFLIIFSTDFAASALPQIVQEVFNYLSPLTQVDNFIKGVLDIRSLFYFVSMSLLFLFLTVVDLEKRP</sequence>
<gene>
    <name evidence="7" type="ORF">COY16_01875</name>
</gene>
<organism evidence="7 8">
    <name type="scientific">Candidatus Roizmanbacteria bacterium CG_4_10_14_0_2_um_filter_39_13</name>
    <dbReference type="NCBI Taxonomy" id="1974825"/>
    <lineage>
        <taxon>Bacteria</taxon>
        <taxon>Candidatus Roizmaniibacteriota</taxon>
    </lineage>
</organism>
<comment type="caution">
    <text evidence="7">The sequence shown here is derived from an EMBL/GenBank/DDBJ whole genome shotgun (WGS) entry which is preliminary data.</text>
</comment>
<dbReference type="PANTHER" id="PTHR30294">
    <property type="entry name" value="MEMBRANE COMPONENT OF ABC TRANSPORTER YHHJ-RELATED"/>
    <property type="match status" value="1"/>
</dbReference>
<evidence type="ECO:0000256" key="5">
    <source>
        <dbReference type="ARBA" id="ARBA00023136"/>
    </source>
</evidence>
<keyword evidence="4 6" id="KW-1133">Transmembrane helix</keyword>
<evidence type="ECO:0000256" key="1">
    <source>
        <dbReference type="ARBA" id="ARBA00004651"/>
    </source>
</evidence>
<protein>
    <submittedName>
        <fullName evidence="7">ABC transporter</fullName>
    </submittedName>
</protein>
<dbReference type="PANTHER" id="PTHR30294:SF29">
    <property type="entry name" value="MULTIDRUG ABC TRANSPORTER PERMEASE YBHS-RELATED"/>
    <property type="match status" value="1"/>
</dbReference>
<accession>A0A2M7U083</accession>
<proteinExistence type="predicted"/>
<evidence type="ECO:0000256" key="4">
    <source>
        <dbReference type="ARBA" id="ARBA00022989"/>
    </source>
</evidence>
<dbReference type="AlphaFoldDB" id="A0A2M7U083"/>
<dbReference type="EMBL" id="PFOB01000020">
    <property type="protein sequence ID" value="PIZ63479.1"/>
    <property type="molecule type" value="Genomic_DNA"/>
</dbReference>
<comment type="subcellular location">
    <subcellularLocation>
        <location evidence="1">Cell membrane</location>
        <topology evidence="1">Multi-pass membrane protein</topology>
    </subcellularLocation>
</comment>
<evidence type="ECO:0000256" key="3">
    <source>
        <dbReference type="ARBA" id="ARBA00022692"/>
    </source>
</evidence>
<dbReference type="InterPro" id="IPR051449">
    <property type="entry name" value="ABC-2_transporter_component"/>
</dbReference>